<dbReference type="RefSeq" id="WP_111250711.1">
    <property type="nucleotide sequence ID" value="NZ_QKWH01000004.1"/>
</dbReference>
<evidence type="ECO:0000256" key="4">
    <source>
        <dbReference type="ARBA" id="ARBA00022989"/>
    </source>
</evidence>
<evidence type="ECO:0000256" key="1">
    <source>
        <dbReference type="ARBA" id="ARBA00004651"/>
    </source>
</evidence>
<feature type="compositionally biased region" description="Polar residues" evidence="6">
    <location>
        <begin position="88"/>
        <end position="106"/>
    </location>
</feature>
<evidence type="ECO:0000256" key="5">
    <source>
        <dbReference type="ARBA" id="ARBA00023136"/>
    </source>
</evidence>
<comment type="caution">
    <text evidence="9">The sequence shown here is derived from an EMBL/GenBank/DDBJ whole genome shotgun (WGS) entry which is preliminary data.</text>
</comment>
<dbReference type="Pfam" id="PF13396">
    <property type="entry name" value="PLDc_N"/>
    <property type="match status" value="1"/>
</dbReference>
<feature type="region of interest" description="Disordered" evidence="6">
    <location>
        <begin position="79"/>
        <end position="106"/>
    </location>
</feature>
<keyword evidence="4 7" id="KW-1133">Transmembrane helix</keyword>
<dbReference type="EMBL" id="QKWH01000004">
    <property type="protein sequence ID" value="PZR53432.1"/>
    <property type="molecule type" value="Genomic_DNA"/>
</dbReference>
<keyword evidence="2" id="KW-1003">Cell membrane</keyword>
<feature type="transmembrane region" description="Helical" evidence="7">
    <location>
        <begin position="54"/>
        <end position="75"/>
    </location>
</feature>
<evidence type="ECO:0000256" key="6">
    <source>
        <dbReference type="SAM" id="MobiDB-lite"/>
    </source>
</evidence>
<comment type="subcellular location">
    <subcellularLocation>
        <location evidence="1">Cell membrane</location>
        <topology evidence="1">Multi-pass membrane protein</topology>
    </subcellularLocation>
</comment>
<dbReference type="Proteomes" id="UP000248783">
    <property type="component" value="Unassembled WGS sequence"/>
</dbReference>
<evidence type="ECO:0000313" key="10">
    <source>
        <dbReference type="Proteomes" id="UP000248783"/>
    </source>
</evidence>
<dbReference type="AlphaFoldDB" id="A0A2W5WRA6"/>
<keyword evidence="3 7" id="KW-0812">Transmembrane</keyword>
<evidence type="ECO:0000256" key="7">
    <source>
        <dbReference type="SAM" id="Phobius"/>
    </source>
</evidence>
<evidence type="ECO:0000313" key="9">
    <source>
        <dbReference type="EMBL" id="PZR53432.1"/>
    </source>
</evidence>
<name>A0A2W5WRA6_9MICO</name>
<accession>A0A2W5WRA6</accession>
<feature type="transmembrane region" description="Helical" evidence="7">
    <location>
        <begin position="23"/>
        <end position="48"/>
    </location>
</feature>
<dbReference type="GO" id="GO:0005886">
    <property type="term" value="C:plasma membrane"/>
    <property type="evidence" value="ECO:0007669"/>
    <property type="project" value="UniProtKB-SubCell"/>
</dbReference>
<gene>
    <name evidence="9" type="ORF">DNL40_07955</name>
</gene>
<reference evidence="9 10" key="1">
    <citation type="submission" date="2018-06" db="EMBL/GenBank/DDBJ databases">
        <title>Whole genome sequencing of a novel hydrocarbon degrading bacterial strain, PW21 isolated from oil contaminated produced water sample.</title>
        <authorList>
            <person name="Nagkirti P."/>
            <person name="Shaikh A."/>
            <person name="Gowdaman V."/>
            <person name="Engineer A.E."/>
            <person name="Dagar S."/>
            <person name="Dhakephalkar P.K."/>
        </authorList>
    </citation>
    <scope>NUCLEOTIDE SEQUENCE [LARGE SCALE GENOMIC DNA]</scope>
    <source>
        <strain evidence="9 10">PW21</strain>
    </source>
</reference>
<feature type="domain" description="Cardiolipin synthase N-terminal" evidence="8">
    <location>
        <begin position="38"/>
        <end position="77"/>
    </location>
</feature>
<sequence>MTPDPGSADPLEASLFLSSTYDWVLTFLLFTPFLAAPLAIAAVVVWAVRRGDDGVGWLLLSLLVPVVGPVVYLAVRRRPAPAQPGSPRVNQIPTEPGTASQPGTLG</sequence>
<evidence type="ECO:0000256" key="2">
    <source>
        <dbReference type="ARBA" id="ARBA00022475"/>
    </source>
</evidence>
<evidence type="ECO:0000256" key="3">
    <source>
        <dbReference type="ARBA" id="ARBA00022692"/>
    </source>
</evidence>
<proteinExistence type="predicted"/>
<keyword evidence="10" id="KW-1185">Reference proteome</keyword>
<protein>
    <recommendedName>
        <fullName evidence="8">Cardiolipin synthase N-terminal domain-containing protein</fullName>
    </recommendedName>
</protein>
<evidence type="ECO:0000259" key="8">
    <source>
        <dbReference type="Pfam" id="PF13396"/>
    </source>
</evidence>
<organism evidence="9 10">
    <name type="scientific">Xylanimonas oleitrophica</name>
    <dbReference type="NCBI Taxonomy" id="2607479"/>
    <lineage>
        <taxon>Bacteria</taxon>
        <taxon>Bacillati</taxon>
        <taxon>Actinomycetota</taxon>
        <taxon>Actinomycetes</taxon>
        <taxon>Micrococcales</taxon>
        <taxon>Promicromonosporaceae</taxon>
        <taxon>Xylanimonas</taxon>
    </lineage>
</organism>
<dbReference type="InterPro" id="IPR027379">
    <property type="entry name" value="CLS_N"/>
</dbReference>
<keyword evidence="5 7" id="KW-0472">Membrane</keyword>